<keyword evidence="3" id="KW-1003">Cell membrane</keyword>
<reference evidence="9 10" key="1">
    <citation type="submission" date="2020-08" db="EMBL/GenBank/DDBJ databases">
        <title>Sequencing the genomes of 1000 actinobacteria strains.</title>
        <authorList>
            <person name="Klenk H.-P."/>
        </authorList>
    </citation>
    <scope>NUCLEOTIDE SEQUENCE [LARGE SCALE GENOMIC DNA]</scope>
    <source>
        <strain evidence="9 10">DSM 46659</strain>
    </source>
</reference>
<gene>
    <name evidence="9" type="ORF">HNR23_003043</name>
</gene>
<keyword evidence="6" id="KW-0406">Ion transport</keyword>
<evidence type="ECO:0000256" key="2">
    <source>
        <dbReference type="ARBA" id="ARBA00022448"/>
    </source>
</evidence>
<keyword evidence="5" id="KW-0408">Iron</keyword>
<dbReference type="GO" id="GO:0006826">
    <property type="term" value="P:iron ion transport"/>
    <property type="evidence" value="ECO:0007669"/>
    <property type="project" value="UniProtKB-KW"/>
</dbReference>
<keyword evidence="10" id="KW-1185">Reference proteome</keyword>
<evidence type="ECO:0000256" key="5">
    <source>
        <dbReference type="ARBA" id="ARBA00023004"/>
    </source>
</evidence>
<dbReference type="GO" id="GO:0005886">
    <property type="term" value="C:plasma membrane"/>
    <property type="evidence" value="ECO:0007669"/>
    <property type="project" value="UniProtKB-SubCell"/>
</dbReference>
<organism evidence="9 10">
    <name type="scientific">Nocardiopsis mwathae</name>
    <dbReference type="NCBI Taxonomy" id="1472723"/>
    <lineage>
        <taxon>Bacteria</taxon>
        <taxon>Bacillati</taxon>
        <taxon>Actinomycetota</taxon>
        <taxon>Actinomycetes</taxon>
        <taxon>Streptosporangiales</taxon>
        <taxon>Nocardiopsidaceae</taxon>
        <taxon>Nocardiopsis</taxon>
    </lineage>
</organism>
<dbReference type="GO" id="GO:0006302">
    <property type="term" value="P:double-strand break repair"/>
    <property type="evidence" value="ECO:0007669"/>
    <property type="project" value="InterPro"/>
</dbReference>
<protein>
    <submittedName>
        <fullName evidence="9">Putative ATPase</fullName>
    </submittedName>
</protein>
<dbReference type="InterPro" id="IPR038729">
    <property type="entry name" value="Rad50/SbcC_AAA"/>
</dbReference>
<dbReference type="Pfam" id="PF13476">
    <property type="entry name" value="AAA_23"/>
    <property type="match status" value="1"/>
</dbReference>
<dbReference type="GO" id="GO:0016887">
    <property type="term" value="F:ATP hydrolysis activity"/>
    <property type="evidence" value="ECO:0007669"/>
    <property type="project" value="InterPro"/>
</dbReference>
<dbReference type="SUPFAM" id="SSF52540">
    <property type="entry name" value="P-loop containing nucleoside triphosphate hydrolases"/>
    <property type="match status" value="1"/>
</dbReference>
<evidence type="ECO:0000256" key="4">
    <source>
        <dbReference type="ARBA" id="ARBA00022496"/>
    </source>
</evidence>
<dbReference type="InterPro" id="IPR003593">
    <property type="entry name" value="AAA+_ATPase"/>
</dbReference>
<proteinExistence type="predicted"/>
<dbReference type="SMART" id="SM00382">
    <property type="entry name" value="AAA"/>
    <property type="match status" value="1"/>
</dbReference>
<evidence type="ECO:0000313" key="9">
    <source>
        <dbReference type="EMBL" id="MBB6172983.1"/>
    </source>
</evidence>
<dbReference type="InterPro" id="IPR027417">
    <property type="entry name" value="P-loop_NTPase"/>
</dbReference>
<comment type="subcellular location">
    <subcellularLocation>
        <location evidence="1">Cell membrane</location>
        <topology evidence="1">Peripheral membrane protein</topology>
    </subcellularLocation>
</comment>
<dbReference type="RefSeq" id="WP_184076196.1">
    <property type="nucleotide sequence ID" value="NZ_JACHDS010000001.1"/>
</dbReference>
<dbReference type="PANTHER" id="PTHR42771">
    <property type="entry name" value="IRON(3+)-HYDROXAMATE IMPORT ATP-BINDING PROTEIN FHUC"/>
    <property type="match status" value="1"/>
</dbReference>
<dbReference type="InterPro" id="IPR051535">
    <property type="entry name" value="Siderophore_ABC-ATPase"/>
</dbReference>
<keyword evidence="7" id="KW-0472">Membrane</keyword>
<feature type="domain" description="AAA+ ATPase" evidence="8">
    <location>
        <begin position="41"/>
        <end position="221"/>
    </location>
</feature>
<evidence type="ECO:0000256" key="3">
    <source>
        <dbReference type="ARBA" id="ARBA00022475"/>
    </source>
</evidence>
<dbReference type="CDD" id="cd00267">
    <property type="entry name" value="ABC_ATPase"/>
    <property type="match status" value="1"/>
</dbReference>
<evidence type="ECO:0000256" key="1">
    <source>
        <dbReference type="ARBA" id="ARBA00004202"/>
    </source>
</evidence>
<dbReference type="Proteomes" id="UP000546642">
    <property type="component" value="Unassembled WGS sequence"/>
</dbReference>
<keyword evidence="2" id="KW-0813">Transport</keyword>
<evidence type="ECO:0000259" key="8">
    <source>
        <dbReference type="SMART" id="SM00382"/>
    </source>
</evidence>
<name>A0A7X0D659_9ACTN</name>
<dbReference type="AlphaFoldDB" id="A0A7X0D659"/>
<evidence type="ECO:0000256" key="6">
    <source>
        <dbReference type="ARBA" id="ARBA00023065"/>
    </source>
</evidence>
<evidence type="ECO:0000256" key="7">
    <source>
        <dbReference type="ARBA" id="ARBA00023136"/>
    </source>
</evidence>
<comment type="caution">
    <text evidence="9">The sequence shown here is derived from an EMBL/GenBank/DDBJ whole genome shotgun (WGS) entry which is preliminary data.</text>
</comment>
<evidence type="ECO:0000313" key="10">
    <source>
        <dbReference type="Proteomes" id="UP000546642"/>
    </source>
</evidence>
<dbReference type="PANTHER" id="PTHR42771:SF2">
    <property type="entry name" value="IRON(3+)-HYDROXAMATE IMPORT ATP-BINDING PROTEIN FHUC"/>
    <property type="match status" value="1"/>
</dbReference>
<sequence>MLVRRIHVPEPWQGEDGIDREAWPYTIPAVAEIADKGLEFRRPVTFLVGENGSGKSTIVEAMAEAYDIDPRGGRGRIQRRRDPGDKSVLGRDIELEPTALGAKYAANRKLKSRSYFLRAETAFDFIEFISSSDIIIPGYWQDDLRVRSHGEGYMTVLRTILGEPGLYLLDEPESALSFASCLQMVGLLHDAGRAGAQIICATHSPVLAATPGADIVEVGEHGIRRPAWDELEVVDHWKRFLAVPDKYLRHIVDA</sequence>
<keyword evidence="4" id="KW-0410">Iron transport</keyword>
<dbReference type="Gene3D" id="3.40.50.300">
    <property type="entry name" value="P-loop containing nucleotide triphosphate hydrolases"/>
    <property type="match status" value="2"/>
</dbReference>
<dbReference type="EMBL" id="JACHDS010000001">
    <property type="protein sequence ID" value="MBB6172983.1"/>
    <property type="molecule type" value="Genomic_DNA"/>
</dbReference>
<accession>A0A7X0D659</accession>